<dbReference type="AlphaFoldDB" id="A0A2N9GT43"/>
<dbReference type="Gene3D" id="1.20.120.670">
    <property type="entry name" value="N-acetyl-b-d-glucoasminidase"/>
    <property type="match status" value="1"/>
</dbReference>
<name>A0A2N9GT43_FAGSY</name>
<reference evidence="2" key="1">
    <citation type="submission" date="2018-02" db="EMBL/GenBank/DDBJ databases">
        <authorList>
            <person name="Cohen D.B."/>
            <person name="Kent A.D."/>
        </authorList>
    </citation>
    <scope>NUCLEOTIDE SEQUENCE</scope>
</reference>
<dbReference type="Pfam" id="PF12972">
    <property type="entry name" value="NAGLU_C"/>
    <property type="match status" value="1"/>
</dbReference>
<organism evidence="2">
    <name type="scientific">Fagus sylvatica</name>
    <name type="common">Beechnut</name>
    <dbReference type="NCBI Taxonomy" id="28930"/>
    <lineage>
        <taxon>Eukaryota</taxon>
        <taxon>Viridiplantae</taxon>
        <taxon>Streptophyta</taxon>
        <taxon>Embryophyta</taxon>
        <taxon>Tracheophyta</taxon>
        <taxon>Spermatophyta</taxon>
        <taxon>Magnoliopsida</taxon>
        <taxon>eudicotyledons</taxon>
        <taxon>Gunneridae</taxon>
        <taxon>Pentapetalae</taxon>
        <taxon>rosids</taxon>
        <taxon>fabids</taxon>
        <taxon>Fagales</taxon>
        <taxon>Fagaceae</taxon>
        <taxon>Fagus</taxon>
    </lineage>
</organism>
<evidence type="ECO:0000313" key="2">
    <source>
        <dbReference type="EMBL" id="SPD05576.1"/>
    </source>
</evidence>
<dbReference type="InterPro" id="IPR024732">
    <property type="entry name" value="NAGLU_C"/>
</dbReference>
<gene>
    <name evidence="2" type="ORF">FSB_LOCUS33458</name>
</gene>
<sequence>MLDKLQYSAVAVTCIVDHNTDFIVKFPDWDPSNTSSALPQAHLWYSTKKVINALRLFIDAGNNFAGSLTYRFHCLVKSKLDGGLGVKLVPCLLGKWLWRFGEDIWDLWGCLWGFRFGSRHGCGLWIAGVGETHLRYKVGIGDRVLYGVVDSATQMLLHCPVAAALWSWYFTLLGQWVMSGSVVSLLSTGGMG</sequence>
<accession>A0A2N9GT43</accession>
<dbReference type="EMBL" id="OIVN01002674">
    <property type="protein sequence ID" value="SPD05576.1"/>
    <property type="molecule type" value="Genomic_DNA"/>
</dbReference>
<protein>
    <recommendedName>
        <fullName evidence="1">Alpha-N-acetylglucosaminidase C-terminal domain-containing protein</fullName>
    </recommendedName>
</protein>
<proteinExistence type="predicted"/>
<evidence type="ECO:0000259" key="1">
    <source>
        <dbReference type="Pfam" id="PF12972"/>
    </source>
</evidence>
<feature type="domain" description="Alpha-N-acetylglucosaminidase C-terminal" evidence="1">
    <location>
        <begin position="16"/>
        <end position="72"/>
    </location>
</feature>